<dbReference type="InterPro" id="IPR046372">
    <property type="entry name" value="PARG_cat_C"/>
</dbReference>
<dbReference type="OrthoDB" id="1937899at2759"/>
<feature type="active site" evidence="4">
    <location>
        <position position="249"/>
    </location>
</feature>
<dbReference type="PANTHER" id="PTHR12837:SF0">
    <property type="entry name" value="POLY(ADP-RIBOSE) GLYCOHYDROLASE"/>
    <property type="match status" value="1"/>
</dbReference>
<dbReference type="Proteomes" id="UP000041254">
    <property type="component" value="Unassembled WGS sequence"/>
</dbReference>
<dbReference type="Pfam" id="PF05028">
    <property type="entry name" value="PARG_cat_C"/>
    <property type="match status" value="1"/>
</dbReference>
<evidence type="ECO:0000256" key="3">
    <source>
        <dbReference type="ARBA" id="ARBA00022801"/>
    </source>
</evidence>
<dbReference type="OMA" id="RICRCMP"/>
<dbReference type="GO" id="GO:0006282">
    <property type="term" value="P:regulation of DNA repair"/>
    <property type="evidence" value="ECO:0007669"/>
    <property type="project" value="InterPro"/>
</dbReference>
<feature type="binding site" evidence="5">
    <location>
        <position position="233"/>
    </location>
    <ligand>
        <name>substrate</name>
    </ligand>
</feature>
<feature type="binding site" evidence="5">
    <location>
        <position position="288"/>
    </location>
    <ligand>
        <name>substrate</name>
    </ligand>
</feature>
<dbReference type="VEuPathDB" id="CryptoDB:Vbra_15102"/>
<protein>
    <recommendedName>
        <fullName evidence="2">poly(ADP-ribose) glycohydrolase</fullName>
        <ecNumber evidence="2">3.2.1.143</ecNumber>
    </recommendedName>
</protein>
<gene>
    <name evidence="9" type="ORF">Vbra_15102</name>
</gene>
<feature type="binding site" evidence="5">
    <location>
        <position position="247"/>
    </location>
    <ligand>
        <name>substrate</name>
    </ligand>
</feature>
<dbReference type="InParanoid" id="A0A0G4FCR2"/>
<dbReference type="GO" id="GO:1990966">
    <property type="term" value="P:ATP generation from poly-ADP-D-ribose"/>
    <property type="evidence" value="ECO:0007669"/>
    <property type="project" value="TreeGrafter"/>
</dbReference>
<dbReference type="Pfam" id="PF20811">
    <property type="entry name" value="PARG_cat_N"/>
    <property type="match status" value="1"/>
</dbReference>
<evidence type="ECO:0000259" key="8">
    <source>
        <dbReference type="Pfam" id="PF20811"/>
    </source>
</evidence>
<dbReference type="InterPro" id="IPR048362">
    <property type="entry name" value="PARG_helical"/>
</dbReference>
<dbReference type="PhylomeDB" id="A0A0G4FCR2"/>
<organism evidence="9 10">
    <name type="scientific">Vitrella brassicaformis (strain CCMP3155)</name>
    <dbReference type="NCBI Taxonomy" id="1169540"/>
    <lineage>
        <taxon>Eukaryota</taxon>
        <taxon>Sar</taxon>
        <taxon>Alveolata</taxon>
        <taxon>Colpodellida</taxon>
        <taxon>Vitrellaceae</taxon>
        <taxon>Vitrella</taxon>
    </lineage>
</organism>
<evidence type="ECO:0000313" key="10">
    <source>
        <dbReference type="Proteomes" id="UP000041254"/>
    </source>
</evidence>
<sequence>MSNQHPSVMLPCHDGAKWPKICDMVKKYASGGPPDTNSLRQFIIELQHTLTNSKRFTIEQFNSIFEAIPPSDQNRFRSFAIPQMCRSVLAMRRLFRTAVPALIPGRLGCVTLTAEQCFSLLAAGFLCILPFQKGPPGSRGLAINFFGLFRNTQPNKVQKLQCFVLYFIRMSEIIDKGDRDEMDRPIEFRRLVSQRRRGAEWWGRAEQVLGEVVVKASDDKIEDSNQLQADFANRCLGGGVLSQGCVQEEIRFAISPELVVSRLLMAPLLPLEAAIITGSKRFTAYDGYASSFTCTGLCTDPAPVHPRNKAVHSFVVALDATNFHHADRSVQYGVGNMLRETNKALAAVQFKDVRADSLAFASGNWGCGAFGGDPQLKFLLQWMACSVADRALHYYPFTDPRVKKMADVVQMLRQGQWTVGRLWTFLLDRSADSTLKTKGAFKTLFEHLNQTYAEEEEDIPVPMEEEEALPADQPMDEAELYFSGLGGDLDFGEDELLAGPHLPPDDADMGNYEPPKNNHSDAVMRDTGRDESGMDRQGFDDFLLAHMGGGSSASDDK</sequence>
<feature type="active site" evidence="4">
    <location>
        <position position="230"/>
    </location>
</feature>
<keyword evidence="10" id="KW-1185">Reference proteome</keyword>
<feature type="domain" description="PARG catalytic Macro" evidence="7">
    <location>
        <begin position="202"/>
        <end position="403"/>
    </location>
</feature>
<keyword evidence="3" id="KW-0378">Hydrolase</keyword>
<accession>A0A0G4FCR2</accession>
<feature type="region of interest" description="Disordered" evidence="6">
    <location>
        <begin position="493"/>
        <end position="557"/>
    </location>
</feature>
<feature type="domain" description="PARG helical" evidence="8">
    <location>
        <begin position="70"/>
        <end position="176"/>
    </location>
</feature>
<feature type="active site" evidence="4">
    <location>
        <position position="248"/>
    </location>
</feature>
<dbReference type="EC" id="3.2.1.143" evidence="2"/>
<feature type="compositionally biased region" description="Basic and acidic residues" evidence="6">
    <location>
        <begin position="516"/>
        <end position="539"/>
    </location>
</feature>
<comment type="similarity">
    <text evidence="1">Belongs to the poly(ADP-ribose) glycohydrolase family.</text>
</comment>
<evidence type="ECO:0000313" key="9">
    <source>
        <dbReference type="EMBL" id="CEM10949.1"/>
    </source>
</evidence>
<dbReference type="GO" id="GO:0005975">
    <property type="term" value="P:carbohydrate metabolic process"/>
    <property type="evidence" value="ECO:0007669"/>
    <property type="project" value="InterPro"/>
</dbReference>
<dbReference type="GO" id="GO:0005634">
    <property type="term" value="C:nucleus"/>
    <property type="evidence" value="ECO:0007669"/>
    <property type="project" value="TreeGrafter"/>
</dbReference>
<evidence type="ECO:0000256" key="4">
    <source>
        <dbReference type="PIRSR" id="PIRSR607724-1"/>
    </source>
</evidence>
<name>A0A0G4FCR2_VITBC</name>
<dbReference type="AlphaFoldDB" id="A0A0G4FCR2"/>
<dbReference type="GO" id="GO:0005737">
    <property type="term" value="C:cytoplasm"/>
    <property type="evidence" value="ECO:0007669"/>
    <property type="project" value="TreeGrafter"/>
</dbReference>
<dbReference type="PANTHER" id="PTHR12837">
    <property type="entry name" value="POLY ADP-RIBOSE GLYCOHYDROLASE"/>
    <property type="match status" value="1"/>
</dbReference>
<reference evidence="9 10" key="1">
    <citation type="submission" date="2014-11" db="EMBL/GenBank/DDBJ databases">
        <authorList>
            <person name="Zhu J."/>
            <person name="Qi W."/>
            <person name="Song R."/>
        </authorList>
    </citation>
    <scope>NUCLEOTIDE SEQUENCE [LARGE SCALE GENOMIC DNA]</scope>
</reference>
<evidence type="ECO:0000256" key="6">
    <source>
        <dbReference type="SAM" id="MobiDB-lite"/>
    </source>
</evidence>
<dbReference type="GO" id="GO:0009225">
    <property type="term" value="P:nucleotide-sugar metabolic process"/>
    <property type="evidence" value="ECO:0007669"/>
    <property type="project" value="TreeGrafter"/>
</dbReference>
<evidence type="ECO:0000256" key="1">
    <source>
        <dbReference type="ARBA" id="ARBA00009545"/>
    </source>
</evidence>
<dbReference type="STRING" id="1169540.A0A0G4FCR2"/>
<evidence type="ECO:0000256" key="5">
    <source>
        <dbReference type="PIRSR" id="PIRSR607724-2"/>
    </source>
</evidence>
<evidence type="ECO:0000259" key="7">
    <source>
        <dbReference type="Pfam" id="PF05028"/>
    </source>
</evidence>
<dbReference type="EMBL" id="CDMY01000406">
    <property type="protein sequence ID" value="CEM10949.1"/>
    <property type="molecule type" value="Genomic_DNA"/>
</dbReference>
<proteinExistence type="inferred from homology"/>
<dbReference type="InterPro" id="IPR007724">
    <property type="entry name" value="Poly_GlycHdrlase"/>
</dbReference>
<dbReference type="GO" id="GO:0004649">
    <property type="term" value="F:poly(ADP-ribose) glycohydrolase activity"/>
    <property type="evidence" value="ECO:0007669"/>
    <property type="project" value="UniProtKB-EC"/>
</dbReference>
<evidence type="ECO:0000256" key="2">
    <source>
        <dbReference type="ARBA" id="ARBA00012255"/>
    </source>
</evidence>